<proteinExistence type="predicted"/>
<dbReference type="RefSeq" id="WP_093213249.1">
    <property type="nucleotide sequence ID" value="NZ_FNFL01000002.1"/>
</dbReference>
<dbReference type="PRINTS" id="PR00096">
    <property type="entry name" value="GATASE"/>
</dbReference>
<dbReference type="NCBIfam" id="TIGR00566">
    <property type="entry name" value="trpG_papA"/>
    <property type="match status" value="1"/>
</dbReference>
<dbReference type="PROSITE" id="PS51273">
    <property type="entry name" value="GATASE_TYPE_1"/>
    <property type="match status" value="1"/>
</dbReference>
<dbReference type="STRING" id="407036.SAMN05216243_1832"/>
<evidence type="ECO:0000259" key="2">
    <source>
        <dbReference type="Pfam" id="PF00117"/>
    </source>
</evidence>
<evidence type="ECO:0000256" key="1">
    <source>
        <dbReference type="ARBA" id="ARBA00022962"/>
    </source>
</evidence>
<dbReference type="PRINTS" id="PR00097">
    <property type="entry name" value="ANTSNTHASEII"/>
</dbReference>
<dbReference type="FunFam" id="3.40.50.880:FF:000003">
    <property type="entry name" value="Anthranilate synthase component II"/>
    <property type="match status" value="1"/>
</dbReference>
<evidence type="ECO:0000313" key="4">
    <source>
        <dbReference type="Proteomes" id="UP000198694"/>
    </source>
</evidence>
<sequence>MIVIIDNYDSFTYNLVQYFKQLDSAVKVIQCDKGTAETVSQLNPNLIVLSPGPGRPCQSSLSWQVLEQFSNIVPILGVCLGHQTIIEYFGGNIVKAMRPTHGKVSAVMHDKQGIFDGITNPAQVTRYHSLIADEASIPDCLIVTARSEDGAIMGITHRDWPVTGIQFHPESVLTAEGFHMMKNSYQQAIRFYQRPLGGTANDRSIPAI</sequence>
<dbReference type="InterPro" id="IPR006221">
    <property type="entry name" value="TrpG/PapA_dom"/>
</dbReference>
<dbReference type="OrthoDB" id="9804328at2"/>
<dbReference type="SUPFAM" id="SSF52317">
    <property type="entry name" value="Class I glutamine amidotransferase-like"/>
    <property type="match status" value="1"/>
</dbReference>
<dbReference type="InterPro" id="IPR050472">
    <property type="entry name" value="Anth_synth/Amidotransfase"/>
</dbReference>
<dbReference type="EMBL" id="FNFL01000002">
    <property type="protein sequence ID" value="SDK06359.1"/>
    <property type="molecule type" value="Genomic_DNA"/>
</dbReference>
<dbReference type="Gene3D" id="3.40.50.880">
    <property type="match status" value="1"/>
</dbReference>
<reference evidence="3 4" key="1">
    <citation type="submission" date="2016-10" db="EMBL/GenBank/DDBJ databases">
        <authorList>
            <person name="de Groot N.N."/>
        </authorList>
    </citation>
    <scope>NUCLEOTIDE SEQUENCE [LARGE SCALE GENOMIC DNA]</scope>
    <source>
        <strain evidence="3 4">CGMCC 1.6502</strain>
    </source>
</reference>
<dbReference type="PANTHER" id="PTHR43418:SF4">
    <property type="entry name" value="MULTIFUNCTIONAL TRYPTOPHAN BIOSYNTHESIS PROTEIN"/>
    <property type="match status" value="1"/>
</dbReference>
<gene>
    <name evidence="3" type="ORF">SAMN05216243_1832</name>
</gene>
<dbReference type="PRINTS" id="PR00099">
    <property type="entry name" value="CPSGATASE"/>
</dbReference>
<dbReference type="GO" id="GO:0005829">
    <property type="term" value="C:cytosol"/>
    <property type="evidence" value="ECO:0007669"/>
    <property type="project" value="TreeGrafter"/>
</dbReference>
<protein>
    <submittedName>
        <fullName evidence="3">Anthranilate synthase component 2/para-aminobenzoate synthetase component 2</fullName>
    </submittedName>
</protein>
<dbReference type="GO" id="GO:0000162">
    <property type="term" value="P:L-tryptophan biosynthetic process"/>
    <property type="evidence" value="ECO:0007669"/>
    <property type="project" value="TreeGrafter"/>
</dbReference>
<evidence type="ECO:0000313" key="3">
    <source>
        <dbReference type="EMBL" id="SDK06359.1"/>
    </source>
</evidence>
<dbReference type="AlphaFoldDB" id="A0A1G8YU46"/>
<name>A0A1G8YU46_9BACI</name>
<dbReference type="InterPro" id="IPR017926">
    <property type="entry name" value="GATASE"/>
</dbReference>
<dbReference type="CDD" id="cd01743">
    <property type="entry name" value="GATase1_Anthranilate_Synthase"/>
    <property type="match status" value="1"/>
</dbReference>
<feature type="domain" description="Glutamine amidotransferase" evidence="2">
    <location>
        <begin position="3"/>
        <end position="186"/>
    </location>
</feature>
<accession>A0A1G8YU46</accession>
<dbReference type="InterPro" id="IPR029062">
    <property type="entry name" value="Class_I_gatase-like"/>
</dbReference>
<organism evidence="3 4">
    <name type="scientific">Sediminibacillus albus</name>
    <dbReference type="NCBI Taxonomy" id="407036"/>
    <lineage>
        <taxon>Bacteria</taxon>
        <taxon>Bacillati</taxon>
        <taxon>Bacillota</taxon>
        <taxon>Bacilli</taxon>
        <taxon>Bacillales</taxon>
        <taxon>Bacillaceae</taxon>
        <taxon>Sediminibacillus</taxon>
    </lineage>
</organism>
<dbReference type="Proteomes" id="UP000198694">
    <property type="component" value="Unassembled WGS sequence"/>
</dbReference>
<keyword evidence="4" id="KW-1185">Reference proteome</keyword>
<dbReference type="PANTHER" id="PTHR43418">
    <property type="entry name" value="MULTIFUNCTIONAL TRYPTOPHAN BIOSYNTHESIS PROTEIN-RELATED"/>
    <property type="match status" value="1"/>
</dbReference>
<keyword evidence="1" id="KW-0315">Glutamine amidotransferase</keyword>
<dbReference type="GO" id="GO:0004049">
    <property type="term" value="F:anthranilate synthase activity"/>
    <property type="evidence" value="ECO:0007669"/>
    <property type="project" value="TreeGrafter"/>
</dbReference>
<dbReference type="Pfam" id="PF00117">
    <property type="entry name" value="GATase"/>
    <property type="match status" value="1"/>
</dbReference>